<dbReference type="OrthoDB" id="2384193at2759"/>
<evidence type="ECO:0000313" key="3">
    <source>
        <dbReference type="Proteomes" id="UP000076154"/>
    </source>
</evidence>
<gene>
    <name evidence="2" type="ORF">Hypma_007388</name>
</gene>
<feature type="transmembrane region" description="Helical" evidence="1">
    <location>
        <begin position="52"/>
        <end position="72"/>
    </location>
</feature>
<sequence length="202" mass="23045">MPAAHFPALILSYSYLASVPLIVVFSVAMTASSSRKLCLDHLVLGDNVNRRWVLPLYFVLSLVWSLEMYASFSLSPFSTQLQTMIGILVTFPDSPPREACKLNSQITAELTFWVFLLNQGPRKRDWFASWEFRVWKIGKAYHFMHCSYNGNAYDSSVSLVIILIRYMVNFVDCPPNHLPRPGSPPPVSVLCFPCWIFGRHVH</sequence>
<dbReference type="STRING" id="39966.A0A369JRI1"/>
<dbReference type="Proteomes" id="UP000076154">
    <property type="component" value="Unassembled WGS sequence"/>
</dbReference>
<name>A0A369JRI1_HYPMA</name>
<proteinExistence type="predicted"/>
<protein>
    <submittedName>
        <fullName evidence="2">Uncharacterized protein</fullName>
    </submittedName>
</protein>
<comment type="caution">
    <text evidence="2">The sequence shown here is derived from an EMBL/GenBank/DDBJ whole genome shotgun (WGS) entry which is preliminary data.</text>
</comment>
<feature type="transmembrane region" description="Helical" evidence="1">
    <location>
        <begin position="6"/>
        <end position="31"/>
    </location>
</feature>
<organism evidence="2 3">
    <name type="scientific">Hypsizygus marmoreus</name>
    <name type="common">White beech mushroom</name>
    <name type="synonym">Agaricus marmoreus</name>
    <dbReference type="NCBI Taxonomy" id="39966"/>
    <lineage>
        <taxon>Eukaryota</taxon>
        <taxon>Fungi</taxon>
        <taxon>Dikarya</taxon>
        <taxon>Basidiomycota</taxon>
        <taxon>Agaricomycotina</taxon>
        <taxon>Agaricomycetes</taxon>
        <taxon>Agaricomycetidae</taxon>
        <taxon>Agaricales</taxon>
        <taxon>Tricholomatineae</taxon>
        <taxon>Lyophyllaceae</taxon>
        <taxon>Hypsizygus</taxon>
    </lineage>
</organism>
<keyword evidence="3" id="KW-1185">Reference proteome</keyword>
<keyword evidence="1" id="KW-1133">Transmembrane helix</keyword>
<accession>A0A369JRI1</accession>
<keyword evidence="1" id="KW-0472">Membrane</keyword>
<dbReference type="AlphaFoldDB" id="A0A369JRI1"/>
<evidence type="ECO:0000256" key="1">
    <source>
        <dbReference type="SAM" id="Phobius"/>
    </source>
</evidence>
<reference evidence="2" key="1">
    <citation type="submission" date="2018-04" db="EMBL/GenBank/DDBJ databases">
        <title>Whole genome sequencing of Hypsizygus marmoreus.</title>
        <authorList>
            <person name="Choi I.-G."/>
            <person name="Min B."/>
            <person name="Kim J.-G."/>
            <person name="Kim S."/>
            <person name="Oh Y.-L."/>
            <person name="Kong W.-S."/>
            <person name="Park H."/>
            <person name="Jeong J."/>
            <person name="Song E.-S."/>
        </authorList>
    </citation>
    <scope>NUCLEOTIDE SEQUENCE [LARGE SCALE GENOMIC DNA]</scope>
    <source>
        <strain evidence="2">51987-8</strain>
    </source>
</reference>
<dbReference type="InParanoid" id="A0A369JRI1"/>
<evidence type="ECO:0000313" key="2">
    <source>
        <dbReference type="EMBL" id="RDB24881.1"/>
    </source>
</evidence>
<keyword evidence="1" id="KW-0812">Transmembrane</keyword>
<dbReference type="EMBL" id="LUEZ02000041">
    <property type="protein sequence ID" value="RDB24881.1"/>
    <property type="molecule type" value="Genomic_DNA"/>
</dbReference>